<dbReference type="Gene3D" id="3.40.50.150">
    <property type="entry name" value="Vaccinia Virus protein VP39"/>
    <property type="match status" value="1"/>
</dbReference>
<comment type="caution">
    <text evidence="2">The sequence shown here is derived from an EMBL/GenBank/DDBJ whole genome shotgun (WGS) entry which is preliminary data.</text>
</comment>
<evidence type="ECO:0000313" key="2">
    <source>
        <dbReference type="EMBL" id="MFB6392858.1"/>
    </source>
</evidence>
<keyword evidence="3" id="KW-1185">Reference proteome</keyword>
<protein>
    <submittedName>
        <fullName evidence="2">Class I SAM-dependent methyltransferase</fullName>
        <ecNumber evidence="2">2.1.-.-</ecNumber>
    </submittedName>
</protein>
<dbReference type="Pfam" id="PF13649">
    <property type="entry name" value="Methyltransf_25"/>
    <property type="match status" value="1"/>
</dbReference>
<organism evidence="2 3">
    <name type="scientific">Polymorphospora lycopeni</name>
    <dbReference type="NCBI Taxonomy" id="3140240"/>
    <lineage>
        <taxon>Bacteria</taxon>
        <taxon>Bacillati</taxon>
        <taxon>Actinomycetota</taxon>
        <taxon>Actinomycetes</taxon>
        <taxon>Micromonosporales</taxon>
        <taxon>Micromonosporaceae</taxon>
        <taxon>Polymorphospora</taxon>
    </lineage>
</organism>
<name>A0ABV5CLH4_9ACTN</name>
<proteinExistence type="predicted"/>
<dbReference type="EMBL" id="JBCGDC010000013">
    <property type="protein sequence ID" value="MFB6392858.1"/>
    <property type="molecule type" value="Genomic_DNA"/>
</dbReference>
<evidence type="ECO:0000259" key="1">
    <source>
        <dbReference type="Pfam" id="PF13649"/>
    </source>
</evidence>
<dbReference type="CDD" id="cd02440">
    <property type="entry name" value="AdoMet_MTases"/>
    <property type="match status" value="1"/>
</dbReference>
<dbReference type="InterPro" id="IPR029063">
    <property type="entry name" value="SAM-dependent_MTases_sf"/>
</dbReference>
<dbReference type="GO" id="GO:0032259">
    <property type="term" value="P:methylation"/>
    <property type="evidence" value="ECO:0007669"/>
    <property type="project" value="UniProtKB-KW"/>
</dbReference>
<dbReference type="RefSeq" id="WP_375733542.1">
    <property type="nucleotide sequence ID" value="NZ_JBCGDC010000013.1"/>
</dbReference>
<dbReference type="Proteomes" id="UP001582793">
    <property type="component" value="Unassembled WGS sequence"/>
</dbReference>
<keyword evidence="2" id="KW-0489">Methyltransferase</keyword>
<keyword evidence="2" id="KW-0808">Transferase</keyword>
<dbReference type="EC" id="2.1.-.-" evidence="2"/>
<gene>
    <name evidence="2" type="ORF">AAFH96_07010</name>
</gene>
<sequence length="240" mass="25290">MVDLYQDSGEFLDVMSLGAWMALREPVRQALAGVASSSDPIVDLGAGSGLGVAVAAEVAPHVEILAVEPSPVQRAALHARLGMAADLMRRVTVVAGGAERFGLPDRIGAVLAINMIGHLAPAERRGLWRRLVGRLGDGAPLVVNLQPPAEPVAIAETVFGTVQVGRLRYEGSGSVEPAGADVVMWHMRYRVLDEGGDPVREFTADYPWHVLSVPQLVAELSAAGFLAQAGPLDVVRAVRA</sequence>
<accession>A0ABV5CLH4</accession>
<evidence type="ECO:0000313" key="3">
    <source>
        <dbReference type="Proteomes" id="UP001582793"/>
    </source>
</evidence>
<dbReference type="SUPFAM" id="SSF53335">
    <property type="entry name" value="S-adenosyl-L-methionine-dependent methyltransferases"/>
    <property type="match status" value="1"/>
</dbReference>
<reference evidence="2 3" key="1">
    <citation type="submission" date="2024-04" db="EMBL/GenBank/DDBJ databases">
        <title>Polymorphospora sp. isolated from Baiyangdian Lake in Xiong'an New Area.</title>
        <authorList>
            <person name="Zhang X."/>
            <person name="Liu J."/>
        </authorList>
    </citation>
    <scope>NUCLEOTIDE SEQUENCE [LARGE SCALE GENOMIC DNA]</scope>
    <source>
        <strain evidence="2 3">2-325</strain>
    </source>
</reference>
<dbReference type="GO" id="GO:0008168">
    <property type="term" value="F:methyltransferase activity"/>
    <property type="evidence" value="ECO:0007669"/>
    <property type="project" value="UniProtKB-KW"/>
</dbReference>
<dbReference type="InterPro" id="IPR041698">
    <property type="entry name" value="Methyltransf_25"/>
</dbReference>
<feature type="domain" description="Methyltransferase" evidence="1">
    <location>
        <begin position="41"/>
        <end position="133"/>
    </location>
</feature>